<gene>
    <name evidence="2" type="ORF">H9723_06580</name>
</gene>
<dbReference type="Pfam" id="PF19749">
    <property type="entry name" value="DUF6236"/>
    <property type="match status" value="1"/>
</dbReference>
<organism evidence="2 3">
    <name type="scientific">Candidatus Mediterraneibacter stercoravium</name>
    <dbReference type="NCBI Taxonomy" id="2838685"/>
    <lineage>
        <taxon>Bacteria</taxon>
        <taxon>Bacillati</taxon>
        <taxon>Bacillota</taxon>
        <taxon>Clostridia</taxon>
        <taxon>Lachnospirales</taxon>
        <taxon>Lachnospiraceae</taxon>
        <taxon>Mediterraneibacter</taxon>
    </lineage>
</organism>
<evidence type="ECO:0000313" key="2">
    <source>
        <dbReference type="EMBL" id="HIZ74890.1"/>
    </source>
</evidence>
<reference evidence="2" key="1">
    <citation type="journal article" date="2021" name="PeerJ">
        <title>Extensive microbial diversity within the chicken gut microbiome revealed by metagenomics and culture.</title>
        <authorList>
            <person name="Gilroy R."/>
            <person name="Ravi A."/>
            <person name="Getino M."/>
            <person name="Pursley I."/>
            <person name="Horton D.L."/>
            <person name="Alikhan N.F."/>
            <person name="Baker D."/>
            <person name="Gharbi K."/>
            <person name="Hall N."/>
            <person name="Watson M."/>
            <person name="Adriaenssens E.M."/>
            <person name="Foster-Nyarko E."/>
            <person name="Jarju S."/>
            <person name="Secka A."/>
            <person name="Antonio M."/>
            <person name="Oren A."/>
            <person name="Chaudhuri R.R."/>
            <person name="La Ragione R."/>
            <person name="Hildebrand F."/>
            <person name="Pallen M.J."/>
        </authorList>
    </citation>
    <scope>NUCLEOTIDE SEQUENCE</scope>
    <source>
        <strain evidence="2">CHK196-3914</strain>
    </source>
</reference>
<evidence type="ECO:0000256" key="1">
    <source>
        <dbReference type="SAM" id="Coils"/>
    </source>
</evidence>
<dbReference type="AlphaFoldDB" id="A0A9D2G9U2"/>
<feature type="coiled-coil region" evidence="1">
    <location>
        <begin position="226"/>
        <end position="285"/>
    </location>
</feature>
<dbReference type="EMBL" id="DXAY01000152">
    <property type="protein sequence ID" value="HIZ74890.1"/>
    <property type="molecule type" value="Genomic_DNA"/>
</dbReference>
<evidence type="ECO:0000313" key="3">
    <source>
        <dbReference type="Proteomes" id="UP000824116"/>
    </source>
</evidence>
<keyword evidence="1" id="KW-0175">Coiled coil</keyword>
<name>A0A9D2G9U2_9FIRM</name>
<dbReference type="InterPro" id="IPR046203">
    <property type="entry name" value="DUF6236"/>
</dbReference>
<dbReference type="Proteomes" id="UP000824116">
    <property type="component" value="Unassembled WGS sequence"/>
</dbReference>
<proteinExistence type="predicted"/>
<protein>
    <submittedName>
        <fullName evidence="2">Uncharacterized protein</fullName>
    </submittedName>
</protein>
<accession>A0A9D2G9U2</accession>
<sequence length="363" mass="42576">MKKILYYPTIRIEDGCWLRNAILYWDEVSSIIPGTDYDEFNSPEVEYLQSANIYRPVYPLLLEQDRKMCDQFCLEVKSNLKHRRMKNIREEYASIHREKLAMGRNSMLHINKTPVSILDYLRDEGIIGENCDGPWIDMKTTDAEIYMATLAKYLAKIEGNTDIGTDRFNKFYYPYEGSRLNKNFFRLNRYSSKKTDRQIYISMAIQEILPVPDMRNVPLESIIDFRKEYDRELHLFRRRIENFQGQLEYRMSNLDEFKDATARFRQEIDEDLQNIEELLNKKRISFRRCSLKTLIPAIITAGIGYAAGMGEISALQAIAAEFFINIAGECMSQPSLSRSSLSESNAYLFYAADRGFIKTKRNR</sequence>
<reference evidence="2" key="2">
    <citation type="submission" date="2021-04" db="EMBL/GenBank/DDBJ databases">
        <authorList>
            <person name="Gilroy R."/>
        </authorList>
    </citation>
    <scope>NUCLEOTIDE SEQUENCE</scope>
    <source>
        <strain evidence="2">CHK196-3914</strain>
    </source>
</reference>
<comment type="caution">
    <text evidence="2">The sequence shown here is derived from an EMBL/GenBank/DDBJ whole genome shotgun (WGS) entry which is preliminary data.</text>
</comment>